<keyword evidence="2" id="KW-1185">Reference proteome</keyword>
<proteinExistence type="predicted"/>
<organism evidence="1 2">
    <name type="scientific">Cloeon dipterum</name>
    <dbReference type="NCBI Taxonomy" id="197152"/>
    <lineage>
        <taxon>Eukaryota</taxon>
        <taxon>Metazoa</taxon>
        <taxon>Ecdysozoa</taxon>
        <taxon>Arthropoda</taxon>
        <taxon>Hexapoda</taxon>
        <taxon>Insecta</taxon>
        <taxon>Pterygota</taxon>
        <taxon>Palaeoptera</taxon>
        <taxon>Ephemeroptera</taxon>
        <taxon>Pisciforma</taxon>
        <taxon>Baetidae</taxon>
        <taxon>Cloeon</taxon>
    </lineage>
</organism>
<reference evidence="1 2" key="1">
    <citation type="submission" date="2020-04" db="EMBL/GenBank/DDBJ databases">
        <authorList>
            <person name="Alioto T."/>
            <person name="Alioto T."/>
            <person name="Gomez Garrido J."/>
        </authorList>
    </citation>
    <scope>NUCLEOTIDE SEQUENCE [LARGE SCALE GENOMIC DNA]</scope>
</reference>
<evidence type="ECO:0000313" key="1">
    <source>
        <dbReference type="EMBL" id="CAB3380563.1"/>
    </source>
</evidence>
<gene>
    <name evidence="1" type="ORF">CLODIP_2_CD09642</name>
</gene>
<evidence type="ECO:0000313" key="2">
    <source>
        <dbReference type="Proteomes" id="UP000494165"/>
    </source>
</evidence>
<protein>
    <submittedName>
        <fullName evidence="1">Uncharacterized protein</fullName>
    </submittedName>
</protein>
<comment type="caution">
    <text evidence="1">The sequence shown here is derived from an EMBL/GenBank/DDBJ whole genome shotgun (WGS) entry which is preliminary data.</text>
</comment>
<dbReference type="Proteomes" id="UP000494165">
    <property type="component" value="Unassembled WGS sequence"/>
</dbReference>
<dbReference type="EMBL" id="CADEPI010000211">
    <property type="protein sequence ID" value="CAB3380563.1"/>
    <property type="molecule type" value="Genomic_DNA"/>
</dbReference>
<sequence>MHEFAGLYPAFKRYLRSSDWNTRNFPKNYQASISTAKLPDKLQTEQKKGIYSSLYTPEKISKAVNE</sequence>
<dbReference type="AlphaFoldDB" id="A0A8S1DKK9"/>
<name>A0A8S1DKK9_9INSE</name>
<accession>A0A8S1DKK9</accession>